<proteinExistence type="predicted"/>
<sequence>MKIIDIILQRNKSILNPQGETTLPTKALLAEEAITWYHPLQKDLRLLQMKRCQPIYLQGQVWGLPQVQVQQSHNQEGNGWDQRIFSLRIHLSRQGSLQYRLALKSQMSKGDTQERRLTQCGQPNTPASPGPLSPCSSSSNVLPIFTS</sequence>
<evidence type="ECO:0000313" key="2">
    <source>
        <dbReference type="EMBL" id="TNV70680.1"/>
    </source>
</evidence>
<evidence type="ECO:0000313" key="3">
    <source>
        <dbReference type="Proteomes" id="UP000785679"/>
    </source>
</evidence>
<protein>
    <submittedName>
        <fullName evidence="2">Uncharacterized protein</fullName>
    </submittedName>
</protein>
<organism evidence="2 3">
    <name type="scientific">Halteria grandinella</name>
    <dbReference type="NCBI Taxonomy" id="5974"/>
    <lineage>
        <taxon>Eukaryota</taxon>
        <taxon>Sar</taxon>
        <taxon>Alveolata</taxon>
        <taxon>Ciliophora</taxon>
        <taxon>Intramacronucleata</taxon>
        <taxon>Spirotrichea</taxon>
        <taxon>Stichotrichia</taxon>
        <taxon>Sporadotrichida</taxon>
        <taxon>Halteriidae</taxon>
        <taxon>Halteria</taxon>
    </lineage>
</organism>
<comment type="caution">
    <text evidence="2">The sequence shown here is derived from an EMBL/GenBank/DDBJ whole genome shotgun (WGS) entry which is preliminary data.</text>
</comment>
<reference evidence="2" key="1">
    <citation type="submission" date="2019-06" db="EMBL/GenBank/DDBJ databases">
        <authorList>
            <person name="Zheng W."/>
        </authorList>
    </citation>
    <scope>NUCLEOTIDE SEQUENCE</scope>
    <source>
        <strain evidence="2">QDHG01</strain>
    </source>
</reference>
<name>A0A8J8N9K0_HALGN</name>
<accession>A0A8J8N9K0</accession>
<evidence type="ECO:0000256" key="1">
    <source>
        <dbReference type="SAM" id="MobiDB-lite"/>
    </source>
</evidence>
<keyword evidence="3" id="KW-1185">Reference proteome</keyword>
<dbReference type="EMBL" id="RRYP01033921">
    <property type="protein sequence ID" value="TNV70680.1"/>
    <property type="molecule type" value="Genomic_DNA"/>
</dbReference>
<dbReference type="Proteomes" id="UP000785679">
    <property type="component" value="Unassembled WGS sequence"/>
</dbReference>
<dbReference type="AlphaFoldDB" id="A0A8J8N9K0"/>
<gene>
    <name evidence="2" type="ORF">FGO68_gene17045</name>
</gene>
<feature type="region of interest" description="Disordered" evidence="1">
    <location>
        <begin position="105"/>
        <end position="147"/>
    </location>
</feature>